<dbReference type="GO" id="GO:0003700">
    <property type="term" value="F:DNA-binding transcription factor activity"/>
    <property type="evidence" value="ECO:0007669"/>
    <property type="project" value="InterPro"/>
</dbReference>
<dbReference type="EMBL" id="CADCTO010000611">
    <property type="protein sequence ID" value="CAA9291468.1"/>
    <property type="molecule type" value="Genomic_DNA"/>
</dbReference>
<dbReference type="SMART" id="SM00347">
    <property type="entry name" value="HTH_MARR"/>
    <property type="match status" value="1"/>
</dbReference>
<evidence type="ECO:0000313" key="2">
    <source>
        <dbReference type="EMBL" id="CAA9291468.1"/>
    </source>
</evidence>
<accession>A0A6J4JZA9</accession>
<name>A0A6J4JZA9_9BACT</name>
<proteinExistence type="predicted"/>
<dbReference type="PANTHER" id="PTHR33164">
    <property type="entry name" value="TRANSCRIPTIONAL REGULATOR, MARR FAMILY"/>
    <property type="match status" value="1"/>
</dbReference>
<dbReference type="SUPFAM" id="SSF46785">
    <property type="entry name" value="Winged helix' DNA-binding domain"/>
    <property type="match status" value="1"/>
</dbReference>
<gene>
    <name evidence="2" type="ORF">AVDCRST_MAG63-4368</name>
</gene>
<organism evidence="2">
    <name type="scientific">uncultured Armatimonadetes bacterium</name>
    <dbReference type="NCBI Taxonomy" id="157466"/>
    <lineage>
        <taxon>Bacteria</taxon>
        <taxon>Bacillati</taxon>
        <taxon>Armatimonadota</taxon>
        <taxon>environmental samples</taxon>
    </lineage>
</organism>
<dbReference type="InterPro" id="IPR000835">
    <property type="entry name" value="HTH_MarR-typ"/>
</dbReference>
<dbReference type="InterPro" id="IPR036390">
    <property type="entry name" value="WH_DNA-bd_sf"/>
</dbReference>
<dbReference type="PROSITE" id="PS50995">
    <property type="entry name" value="HTH_MARR_2"/>
    <property type="match status" value="1"/>
</dbReference>
<evidence type="ECO:0000259" key="1">
    <source>
        <dbReference type="PROSITE" id="PS50995"/>
    </source>
</evidence>
<sequence length="170" mass="18674">MVEAPPQQQESEARCHPEILEERARHAEQTLPEIARRLFTLDPADPLADLPNAQLKVCSLLLNGERTMSQVGEELNISVSAVTQIADRLEKADLVARHAAERDGDGDRRSRYLTLTARGAALMEARRKWRVERVASALGRLSDADQARVVAALDVLLSACRQSGDGDRAA</sequence>
<dbReference type="InterPro" id="IPR036388">
    <property type="entry name" value="WH-like_DNA-bd_sf"/>
</dbReference>
<dbReference type="Pfam" id="PF12802">
    <property type="entry name" value="MarR_2"/>
    <property type="match status" value="1"/>
</dbReference>
<dbReference type="PANTHER" id="PTHR33164:SF43">
    <property type="entry name" value="HTH-TYPE TRANSCRIPTIONAL REPRESSOR YETL"/>
    <property type="match status" value="1"/>
</dbReference>
<dbReference type="GO" id="GO:0006950">
    <property type="term" value="P:response to stress"/>
    <property type="evidence" value="ECO:0007669"/>
    <property type="project" value="TreeGrafter"/>
</dbReference>
<dbReference type="Gene3D" id="1.10.10.10">
    <property type="entry name" value="Winged helix-like DNA-binding domain superfamily/Winged helix DNA-binding domain"/>
    <property type="match status" value="1"/>
</dbReference>
<reference evidence="2" key="1">
    <citation type="submission" date="2020-02" db="EMBL/GenBank/DDBJ databases">
        <authorList>
            <person name="Meier V. D."/>
        </authorList>
    </citation>
    <scope>NUCLEOTIDE SEQUENCE</scope>
    <source>
        <strain evidence="2">AVDCRST_MAG63</strain>
    </source>
</reference>
<protein>
    <recommendedName>
        <fullName evidence="1">HTH marR-type domain-containing protein</fullName>
    </recommendedName>
</protein>
<dbReference type="AlphaFoldDB" id="A0A6J4JZA9"/>
<dbReference type="InterPro" id="IPR039422">
    <property type="entry name" value="MarR/SlyA-like"/>
</dbReference>
<feature type="domain" description="HTH marR-type" evidence="1">
    <location>
        <begin position="24"/>
        <end position="158"/>
    </location>
</feature>